<protein>
    <submittedName>
        <fullName evidence="5">PF1868 protein</fullName>
    </submittedName>
</protein>
<organism evidence="5">
    <name type="scientific">Fopius arisanus</name>
    <dbReference type="NCBI Taxonomy" id="64838"/>
    <lineage>
        <taxon>Eukaryota</taxon>
        <taxon>Metazoa</taxon>
        <taxon>Ecdysozoa</taxon>
        <taxon>Arthropoda</taxon>
        <taxon>Hexapoda</taxon>
        <taxon>Insecta</taxon>
        <taxon>Pterygota</taxon>
        <taxon>Neoptera</taxon>
        <taxon>Endopterygota</taxon>
        <taxon>Hymenoptera</taxon>
        <taxon>Apocrita</taxon>
        <taxon>Ichneumonoidea</taxon>
        <taxon>Braconidae</taxon>
        <taxon>Opiinae</taxon>
        <taxon>Fopius</taxon>
    </lineage>
</organism>
<dbReference type="KEGG" id="fas:105269915"/>
<dbReference type="InterPro" id="IPR050090">
    <property type="entry name" value="Tyrosine_recombinase_XerCD"/>
</dbReference>
<sequence length="314" mass="35713">MFAYSNFKTWMVENKLDLNNIDQDIMLAYFDELKGKYKPTCLWATYSKLRSTISAQHNVNIHNFLQLIQFLKIAKKGYRSVQALALTEEQVKKFLLTAPDEIYLDTKVVWILEMYGACRRCELKNLKITDFKEKGDDLEFFLDETKTDNPRSFVVPQPLCTKVKNYIALRPDNCTLHDFFLYYNKGKCTRQPIGINKIGNMAKEAAIFLNLPNVNRYTSHCIRHTSATCLANTGASDVALKQLGGWKSTEIAHNYCQNSLHNKRTIAGRITKSILEAPSTSTSTAHNVPNRVPSFESSKLHALKNQVSTTSPVA</sequence>
<evidence type="ECO:0000256" key="3">
    <source>
        <dbReference type="SAM" id="MobiDB-lite"/>
    </source>
</evidence>
<evidence type="ECO:0000313" key="6">
    <source>
        <dbReference type="Proteomes" id="UP000694866"/>
    </source>
</evidence>
<evidence type="ECO:0000256" key="2">
    <source>
        <dbReference type="ARBA" id="ARBA00023172"/>
    </source>
</evidence>
<dbReference type="InterPro" id="IPR002104">
    <property type="entry name" value="Integrase_catalytic"/>
</dbReference>
<dbReference type="PROSITE" id="PS51898">
    <property type="entry name" value="TYR_RECOMBINASE"/>
    <property type="match status" value="1"/>
</dbReference>
<evidence type="ECO:0000259" key="4">
    <source>
        <dbReference type="PROSITE" id="PS51898"/>
    </source>
</evidence>
<dbReference type="AlphaFoldDB" id="A0A0C9R4M5"/>
<accession>A0A9R1U520</accession>
<reference evidence="7" key="2">
    <citation type="submission" date="2025-04" db="UniProtKB">
        <authorList>
            <consortium name="RefSeq"/>
        </authorList>
    </citation>
    <scope>IDENTIFICATION</scope>
    <source>
        <strain evidence="7">USDA-PBARC FA_bdor</strain>
        <tissue evidence="7">Whole organism</tissue>
    </source>
</reference>
<dbReference type="RefSeq" id="XP_011308819.1">
    <property type="nucleotide sequence ID" value="XM_011310517.1"/>
</dbReference>
<dbReference type="GO" id="GO:0003677">
    <property type="term" value="F:DNA binding"/>
    <property type="evidence" value="ECO:0007669"/>
    <property type="project" value="UniProtKB-KW"/>
</dbReference>
<name>A0A0C9R4M5_9HYME</name>
<dbReference type="PANTHER" id="PTHR30349:SF41">
    <property type="entry name" value="INTEGRASE_RECOMBINASE PROTEIN MJ0367-RELATED"/>
    <property type="match status" value="1"/>
</dbReference>
<dbReference type="GO" id="GO:0006310">
    <property type="term" value="P:DNA recombination"/>
    <property type="evidence" value="ECO:0007669"/>
    <property type="project" value="UniProtKB-KW"/>
</dbReference>
<dbReference type="Proteomes" id="UP000694866">
    <property type="component" value="Unplaced"/>
</dbReference>
<dbReference type="OrthoDB" id="7697859at2759"/>
<dbReference type="SUPFAM" id="SSF56349">
    <property type="entry name" value="DNA breaking-rejoining enzymes"/>
    <property type="match status" value="1"/>
</dbReference>
<feature type="compositionally biased region" description="Polar residues" evidence="3">
    <location>
        <begin position="305"/>
        <end position="314"/>
    </location>
</feature>
<keyword evidence="1" id="KW-0238">DNA-binding</keyword>
<feature type="region of interest" description="Disordered" evidence="3">
    <location>
        <begin position="278"/>
        <end position="314"/>
    </location>
</feature>
<keyword evidence="2" id="KW-0233">DNA recombination</keyword>
<reference evidence="5" key="1">
    <citation type="submission" date="2015-01" db="EMBL/GenBank/DDBJ databases">
        <title>Transcriptome Assembly of Fopius arisanus.</title>
        <authorList>
            <person name="Geib S."/>
        </authorList>
    </citation>
    <scope>NUCLEOTIDE SEQUENCE</scope>
</reference>
<dbReference type="InterPro" id="IPR013762">
    <property type="entry name" value="Integrase-like_cat_sf"/>
</dbReference>
<feature type="compositionally biased region" description="Polar residues" evidence="3">
    <location>
        <begin position="278"/>
        <end position="287"/>
    </location>
</feature>
<dbReference type="InterPro" id="IPR011010">
    <property type="entry name" value="DNA_brk_join_enz"/>
</dbReference>
<dbReference type="Pfam" id="PF00589">
    <property type="entry name" value="Phage_integrase"/>
    <property type="match status" value="1"/>
</dbReference>
<dbReference type="PANTHER" id="PTHR30349">
    <property type="entry name" value="PHAGE INTEGRASE-RELATED"/>
    <property type="match status" value="1"/>
</dbReference>
<evidence type="ECO:0000313" key="7">
    <source>
        <dbReference type="RefSeq" id="XP_011308819.1"/>
    </source>
</evidence>
<evidence type="ECO:0000313" key="5">
    <source>
        <dbReference type="EMBL" id="JAG81011.1"/>
    </source>
</evidence>
<dbReference type="GeneID" id="105269915"/>
<dbReference type="CDD" id="cd00397">
    <property type="entry name" value="DNA_BRE_C"/>
    <property type="match status" value="1"/>
</dbReference>
<keyword evidence="6" id="KW-1185">Reference proteome</keyword>
<proteinExistence type="predicted"/>
<dbReference type="EMBL" id="GBYB01011244">
    <property type="protein sequence ID" value="JAG81011.1"/>
    <property type="molecule type" value="Transcribed_RNA"/>
</dbReference>
<feature type="domain" description="Tyr recombinase" evidence="4">
    <location>
        <begin position="81"/>
        <end position="268"/>
    </location>
</feature>
<evidence type="ECO:0000256" key="1">
    <source>
        <dbReference type="ARBA" id="ARBA00023125"/>
    </source>
</evidence>
<dbReference type="GO" id="GO:0015074">
    <property type="term" value="P:DNA integration"/>
    <property type="evidence" value="ECO:0007669"/>
    <property type="project" value="InterPro"/>
</dbReference>
<dbReference type="Gene3D" id="1.10.443.10">
    <property type="entry name" value="Intergrase catalytic core"/>
    <property type="match status" value="1"/>
</dbReference>
<accession>A0A0C9R4M5</accession>
<gene>
    <name evidence="5" type="primary">PF1868</name>
    <name evidence="7" type="synonym">LOC105269915</name>
    <name evidence="5" type="ORF">g.3434</name>
</gene>